<reference evidence="1" key="1">
    <citation type="submission" date="2023-07" db="EMBL/GenBank/DDBJ databases">
        <authorList>
            <consortium name="AG Swart"/>
            <person name="Singh M."/>
            <person name="Singh A."/>
            <person name="Seah K."/>
            <person name="Emmerich C."/>
        </authorList>
    </citation>
    <scope>NUCLEOTIDE SEQUENCE</scope>
    <source>
        <strain evidence="1">DP1</strain>
    </source>
</reference>
<dbReference type="EMBL" id="CAMPGE010000174">
    <property type="protein sequence ID" value="CAI2358897.1"/>
    <property type="molecule type" value="Genomic_DNA"/>
</dbReference>
<organism evidence="1 2">
    <name type="scientific">Euplotes crassus</name>
    <dbReference type="NCBI Taxonomy" id="5936"/>
    <lineage>
        <taxon>Eukaryota</taxon>
        <taxon>Sar</taxon>
        <taxon>Alveolata</taxon>
        <taxon>Ciliophora</taxon>
        <taxon>Intramacronucleata</taxon>
        <taxon>Spirotrichea</taxon>
        <taxon>Hypotrichia</taxon>
        <taxon>Euplotida</taxon>
        <taxon>Euplotidae</taxon>
        <taxon>Moneuplotes</taxon>
    </lineage>
</organism>
<gene>
    <name evidence="1" type="ORF">ECRASSUSDP1_LOCUS180</name>
</gene>
<accession>A0AAD1U1T7</accession>
<comment type="caution">
    <text evidence="1">The sequence shown here is derived from an EMBL/GenBank/DDBJ whole genome shotgun (WGS) entry which is preliminary data.</text>
</comment>
<sequence>MKIVKEKSTNDLHVIPVMKVNCLLDDIKTPSEVSEDERQWMESSEGFKSDFLKRSSNKSLIKSNIMDSYVNSVDEHIGVVNRNSFSIGNAIRNITIDGQSNKEHIRVESVSKDNIKKLNLRNGRSKFQETLVGGMMKNNCPLSRARSDYENNNEAKLTRPFTSIAKMNYCSPALSLYKSDVENGLLPDTFSGQGSERGFLNSGKLSSRIELSIQNPDFSAAEGECNLSDQSKMNNTSIELDLEDIGSFAPFNEKD</sequence>
<evidence type="ECO:0000313" key="2">
    <source>
        <dbReference type="Proteomes" id="UP001295684"/>
    </source>
</evidence>
<evidence type="ECO:0000313" key="1">
    <source>
        <dbReference type="EMBL" id="CAI2358897.1"/>
    </source>
</evidence>
<dbReference type="AlphaFoldDB" id="A0AAD1U1T7"/>
<name>A0AAD1U1T7_EUPCR</name>
<dbReference type="Proteomes" id="UP001295684">
    <property type="component" value="Unassembled WGS sequence"/>
</dbReference>
<protein>
    <submittedName>
        <fullName evidence="1">Uncharacterized protein</fullName>
    </submittedName>
</protein>
<keyword evidence="2" id="KW-1185">Reference proteome</keyword>
<proteinExistence type="predicted"/>